<dbReference type="PANTHER" id="PTHR11412">
    <property type="entry name" value="MACROGLOBULIN / COMPLEMENT"/>
    <property type="match status" value="1"/>
</dbReference>
<dbReference type="PANTHER" id="PTHR11412:SF136">
    <property type="entry name" value="CD109 ANTIGEN"/>
    <property type="match status" value="1"/>
</dbReference>
<dbReference type="Gene3D" id="2.60.40.690">
    <property type="entry name" value="Alpha-macroglobulin, receptor-binding domain"/>
    <property type="match status" value="1"/>
</dbReference>
<protein>
    <submittedName>
        <fullName evidence="6">TEP isoform 2</fullName>
    </submittedName>
</protein>
<proteinExistence type="predicted"/>
<feature type="region of interest" description="Disordered" evidence="4">
    <location>
        <begin position="382"/>
        <end position="401"/>
    </location>
</feature>
<dbReference type="Gene3D" id="1.50.10.20">
    <property type="match status" value="1"/>
</dbReference>
<dbReference type="EMBL" id="QCYY01003534">
    <property type="protein sequence ID" value="ROT62854.1"/>
    <property type="molecule type" value="Genomic_DNA"/>
</dbReference>
<evidence type="ECO:0000256" key="1">
    <source>
        <dbReference type="ARBA" id="ARBA00022729"/>
    </source>
</evidence>
<dbReference type="InterPro" id="IPR050473">
    <property type="entry name" value="A2M/Complement_sys"/>
</dbReference>
<dbReference type="InterPro" id="IPR036595">
    <property type="entry name" value="A-macroglobulin_rcpt-bd_sf"/>
</dbReference>
<reference evidence="6 7" key="1">
    <citation type="submission" date="2018-04" db="EMBL/GenBank/DDBJ databases">
        <authorList>
            <person name="Zhang X."/>
            <person name="Yuan J."/>
            <person name="Li F."/>
            <person name="Xiang J."/>
        </authorList>
    </citation>
    <scope>NUCLEOTIDE SEQUENCE [LARGE SCALE GENOMIC DNA]</scope>
    <source>
        <tissue evidence="6">Muscle</tissue>
    </source>
</reference>
<dbReference type="Pfam" id="PF07678">
    <property type="entry name" value="TED_complement"/>
    <property type="match status" value="1"/>
</dbReference>
<feature type="compositionally biased region" description="Polar residues" evidence="4">
    <location>
        <begin position="391"/>
        <end position="401"/>
    </location>
</feature>
<sequence length="541" mass="60268">MTAISVFRKARGIAHNGDILGAAVSDLHSLLELPTGCGEQNMAKLVPNIVLMEYLKVSAGPLEAALGILRFNKNQLSEDLQGRARRHLETGYQHQLSFRHDDGSFSAFGMRDESGSTWLTAFVAKSLAEASRHIEIEEEVVQQAVEWLTQLQQVDGSFKEVGTVNNEAMQGGSGKGVSLTAYVLIALLTNPPSAKVRNAVNRAVDFLASNIDEIEDVYNLAISTYALHLADHPQRDTAFYKLEGKAEVKDEQKWWVWQPLDVNLETTVESRPLDVETTSYGLLTYVLRGLTRDAIPIMRWLTRQRNQYGGFQSTQDTVVGMAALAALAERLTTTDPQVNVRLIYGARGKNVQVTRDNTMLLQRVELPADTDKGVTARPCVPGHLPLKHTGQPPTTHDTTGTACPHRLHGIHGRKQQQHGRDGRLASLGLYCLYDYSGVKLVEKKSDDSGVLVYFDYLTPEEVCPTVSAYRVNKVAFQQPTPVQVYDYYDTSRRARRFYKALPATLCDICDLDECDPDQCQDQIIELNRQLQDPEDLELPAI</sequence>
<dbReference type="Gene3D" id="2.60.120.1540">
    <property type="match status" value="1"/>
</dbReference>
<reference evidence="6 7" key="2">
    <citation type="submission" date="2019-01" db="EMBL/GenBank/DDBJ databases">
        <title>The decoding of complex shrimp genome reveals the adaptation for benthos swimmer, frequently molting mechanism and breeding impact on genome.</title>
        <authorList>
            <person name="Sun Y."/>
            <person name="Gao Y."/>
            <person name="Yu Y."/>
        </authorList>
    </citation>
    <scope>NUCLEOTIDE SEQUENCE [LARGE SCALE GENOMIC DNA]</scope>
    <source>
        <tissue evidence="6">Muscle</tissue>
    </source>
</reference>
<keyword evidence="1" id="KW-0732">Signal</keyword>
<dbReference type="InterPro" id="IPR041813">
    <property type="entry name" value="A2M_TED"/>
</dbReference>
<comment type="caution">
    <text evidence="6">The sequence shown here is derived from an EMBL/GenBank/DDBJ whole genome shotgun (WGS) entry which is preliminary data.</text>
</comment>
<evidence type="ECO:0000259" key="5">
    <source>
        <dbReference type="SMART" id="SM01361"/>
    </source>
</evidence>
<dbReference type="InterPro" id="IPR009048">
    <property type="entry name" value="A-macroglobulin_rcpt-bd"/>
</dbReference>
<keyword evidence="3" id="KW-1015">Disulfide bond</keyword>
<feature type="domain" description="Alpha-macroglobulin receptor-binding" evidence="5">
    <location>
        <begin position="426"/>
        <end position="498"/>
    </location>
</feature>
<evidence type="ECO:0000256" key="2">
    <source>
        <dbReference type="ARBA" id="ARBA00022966"/>
    </source>
</evidence>
<dbReference type="AlphaFoldDB" id="A0A423SF93"/>
<dbReference type="InterPro" id="IPR047565">
    <property type="entry name" value="Alpha-macroglob_thiol-ester_cl"/>
</dbReference>
<dbReference type="STRING" id="6689.A0A423SF93"/>
<dbReference type="SUPFAM" id="SSF48239">
    <property type="entry name" value="Terpenoid cyclases/Protein prenyltransferases"/>
    <property type="match status" value="1"/>
</dbReference>
<dbReference type="Pfam" id="PF07677">
    <property type="entry name" value="A2M_recep"/>
    <property type="match status" value="1"/>
</dbReference>
<name>A0A423SF93_PENVA</name>
<evidence type="ECO:0000256" key="3">
    <source>
        <dbReference type="ARBA" id="ARBA00023157"/>
    </source>
</evidence>
<evidence type="ECO:0000256" key="4">
    <source>
        <dbReference type="SAM" id="MobiDB-lite"/>
    </source>
</evidence>
<dbReference type="CDD" id="cd02897">
    <property type="entry name" value="A2M_2"/>
    <property type="match status" value="1"/>
</dbReference>
<gene>
    <name evidence="6" type="ORF">C7M84_019285</name>
</gene>
<dbReference type="PROSITE" id="PS00477">
    <property type="entry name" value="ALPHA_2_MACROGLOBULIN"/>
    <property type="match status" value="1"/>
</dbReference>
<feature type="non-terminal residue" evidence="6">
    <location>
        <position position="541"/>
    </location>
</feature>
<evidence type="ECO:0000313" key="7">
    <source>
        <dbReference type="Proteomes" id="UP000283509"/>
    </source>
</evidence>
<keyword evidence="7" id="KW-1185">Reference proteome</keyword>
<accession>A0A423SF93</accession>
<evidence type="ECO:0000313" key="6">
    <source>
        <dbReference type="EMBL" id="ROT62854.1"/>
    </source>
</evidence>
<dbReference type="Proteomes" id="UP000283509">
    <property type="component" value="Unassembled WGS sequence"/>
</dbReference>
<dbReference type="SUPFAM" id="SSF49410">
    <property type="entry name" value="Alpha-macroglobulin receptor domain"/>
    <property type="match status" value="1"/>
</dbReference>
<dbReference type="InterPro" id="IPR011626">
    <property type="entry name" value="Alpha-macroglobulin_TED"/>
</dbReference>
<dbReference type="InterPro" id="IPR008930">
    <property type="entry name" value="Terpenoid_cyclase/PrenylTrfase"/>
</dbReference>
<dbReference type="SMART" id="SM01419">
    <property type="entry name" value="Thiol-ester_cl"/>
    <property type="match status" value="1"/>
</dbReference>
<dbReference type="OrthoDB" id="9998011at2759"/>
<dbReference type="SMART" id="SM01361">
    <property type="entry name" value="A2M_recep"/>
    <property type="match status" value="1"/>
</dbReference>
<organism evidence="6 7">
    <name type="scientific">Penaeus vannamei</name>
    <name type="common">Whiteleg shrimp</name>
    <name type="synonym">Litopenaeus vannamei</name>
    <dbReference type="NCBI Taxonomy" id="6689"/>
    <lineage>
        <taxon>Eukaryota</taxon>
        <taxon>Metazoa</taxon>
        <taxon>Ecdysozoa</taxon>
        <taxon>Arthropoda</taxon>
        <taxon>Crustacea</taxon>
        <taxon>Multicrustacea</taxon>
        <taxon>Malacostraca</taxon>
        <taxon>Eumalacostraca</taxon>
        <taxon>Eucarida</taxon>
        <taxon>Decapoda</taxon>
        <taxon>Dendrobranchiata</taxon>
        <taxon>Penaeoidea</taxon>
        <taxon>Penaeidae</taxon>
        <taxon>Penaeus</taxon>
    </lineage>
</organism>
<dbReference type="GO" id="GO:0005615">
    <property type="term" value="C:extracellular space"/>
    <property type="evidence" value="ECO:0007669"/>
    <property type="project" value="InterPro"/>
</dbReference>
<dbReference type="InterPro" id="IPR019742">
    <property type="entry name" value="MacrogloblnA2_CS"/>
</dbReference>
<keyword evidence="2" id="KW-0882">Thioester bond</keyword>